<feature type="domain" description="Flagellar hook-associated protein 2 N-terminal" evidence="6">
    <location>
        <begin position="11"/>
        <end position="107"/>
    </location>
</feature>
<comment type="subcellular location">
    <subcellularLocation>
        <location evidence="5">Secreted</location>
    </subcellularLocation>
    <subcellularLocation>
        <location evidence="5">Bacterial flagellum</location>
    </subcellularLocation>
</comment>
<evidence type="ECO:0000256" key="5">
    <source>
        <dbReference type="RuleBase" id="RU362066"/>
    </source>
</evidence>
<evidence type="ECO:0000313" key="8">
    <source>
        <dbReference type="EMBL" id="AVJ27658.1"/>
    </source>
</evidence>
<comment type="subunit">
    <text evidence="2 5">Homopentamer.</text>
</comment>
<dbReference type="GO" id="GO:0007155">
    <property type="term" value="P:cell adhesion"/>
    <property type="evidence" value="ECO:0007669"/>
    <property type="project" value="InterPro"/>
</dbReference>
<dbReference type="InterPro" id="IPR003481">
    <property type="entry name" value="FliD_N"/>
</dbReference>
<dbReference type="GO" id="GO:0009421">
    <property type="term" value="C:bacterial-type flagellum filament cap"/>
    <property type="evidence" value="ECO:0007669"/>
    <property type="project" value="InterPro"/>
</dbReference>
<dbReference type="PANTHER" id="PTHR30288">
    <property type="entry name" value="FLAGELLAR CAP/ASSEMBLY PROTEIN FLID"/>
    <property type="match status" value="1"/>
</dbReference>
<evidence type="ECO:0000259" key="7">
    <source>
        <dbReference type="Pfam" id="PF07195"/>
    </source>
</evidence>
<dbReference type="GO" id="GO:0005576">
    <property type="term" value="C:extracellular region"/>
    <property type="evidence" value="ECO:0007669"/>
    <property type="project" value="UniProtKB-SubCell"/>
</dbReference>
<dbReference type="InterPro" id="IPR010810">
    <property type="entry name" value="Flagellin_hook_IN_motif"/>
</dbReference>
<dbReference type="OrthoDB" id="5980200at2"/>
<dbReference type="GO" id="GO:0009424">
    <property type="term" value="C:bacterial-type flagellum hook"/>
    <property type="evidence" value="ECO:0007669"/>
    <property type="project" value="UniProtKB-UniRule"/>
</dbReference>
<keyword evidence="8" id="KW-0282">Flagellum</keyword>
<reference evidence="8 9" key="1">
    <citation type="submission" date="2017-09" db="EMBL/GenBank/DDBJ databases">
        <title>Genomic, metabolic, and phenotypic characteristics of bacterial isolates from the natural microbiome of the model nematode Caenorhabditis elegans.</title>
        <authorList>
            <person name="Zimmermann J."/>
            <person name="Obeng N."/>
            <person name="Yang W."/>
            <person name="Obeng O."/>
            <person name="Kissoyan K."/>
            <person name="Pees B."/>
            <person name="Dirksen P."/>
            <person name="Hoppner M."/>
            <person name="Franke A."/>
            <person name="Rosenstiel P."/>
            <person name="Leippe M."/>
            <person name="Dierking K."/>
            <person name="Kaleta C."/>
            <person name="Schulenburg H."/>
        </authorList>
    </citation>
    <scope>NUCLEOTIDE SEQUENCE [LARGE SCALE GENOMIC DNA]</scope>
    <source>
        <strain evidence="8 9">MYb73</strain>
    </source>
</reference>
<evidence type="ECO:0000256" key="3">
    <source>
        <dbReference type="ARBA" id="ARBA00023054"/>
    </source>
</evidence>
<dbReference type="Proteomes" id="UP000239477">
    <property type="component" value="Chromosome"/>
</dbReference>
<protein>
    <recommendedName>
        <fullName evidence="5">Flagellar hook-associated protein 2</fullName>
        <shortName evidence="5">HAP2</shortName>
    </recommendedName>
    <alternativeName>
        <fullName evidence="5">Flagellar cap protein</fullName>
    </alternativeName>
</protein>
<dbReference type="Pfam" id="PF07196">
    <property type="entry name" value="Flagellin_IN"/>
    <property type="match status" value="1"/>
</dbReference>
<organism evidence="8 9">
    <name type="scientific">Achromobacter spanius</name>
    <dbReference type="NCBI Taxonomy" id="217203"/>
    <lineage>
        <taxon>Bacteria</taxon>
        <taxon>Pseudomonadati</taxon>
        <taxon>Pseudomonadota</taxon>
        <taxon>Betaproteobacteria</taxon>
        <taxon>Burkholderiales</taxon>
        <taxon>Alcaligenaceae</taxon>
        <taxon>Achromobacter</taxon>
    </lineage>
</organism>
<keyword evidence="5" id="KW-0964">Secreted</keyword>
<comment type="similarity">
    <text evidence="1 5">Belongs to the FliD family.</text>
</comment>
<proteinExistence type="inferred from homology"/>
<evidence type="ECO:0000256" key="2">
    <source>
        <dbReference type="ARBA" id="ARBA00011255"/>
    </source>
</evidence>
<sequence>MATITNLGSTSGLPLEEILTKLQAAEDKKLSLYTVRQASYEAKVSAFGQVQSAVEALQKAAAALGKTSTLDAVKAEVVGDGLTATVGENGASVGEYAITVTKLASAQTLQSSTAVGRKESNGATGSFEIELTGGGKHTIDLKGDTSLDGIAKAINNDDEAPVRASIVTNESGSYLMLSAKETGEKASVKSITVTGDQKLQDLLSYDSATTSPMKQQTVASDAEIDINGIAIKSASNKVTSAIDGITLNLTETTEAGKVVNLKLQHDASVPTKAVQAFVNSYNALQNTISKLTAFDAAAATNQALTGDSTTRGIQSSLSSALQVVTSEGSLRSLADIGVTLDPTNGQLKLDQDKLSEGLASNPADVKRIMTSTNGLAAKFDEAIQSILGDKGSIKHSKDGLAKSIKDVQDQMARAKAASTASMDVMRTQFVALEKFVAQQTVTANYLTQQFTAMNKSN</sequence>
<feature type="domain" description="Flagellar hook-associated protein 2 C-terminal" evidence="7">
    <location>
        <begin position="219"/>
        <end position="438"/>
    </location>
</feature>
<evidence type="ECO:0000313" key="9">
    <source>
        <dbReference type="Proteomes" id="UP000239477"/>
    </source>
</evidence>
<dbReference type="EMBL" id="CP023270">
    <property type="protein sequence ID" value="AVJ27658.1"/>
    <property type="molecule type" value="Genomic_DNA"/>
</dbReference>
<evidence type="ECO:0000256" key="4">
    <source>
        <dbReference type="ARBA" id="ARBA00023143"/>
    </source>
</evidence>
<dbReference type="AlphaFoldDB" id="A0A2S0I6L2"/>
<name>A0A2S0I6L2_9BURK</name>
<gene>
    <name evidence="8" type="ORF">CLM73_11375</name>
</gene>
<keyword evidence="4 5" id="KW-0975">Bacterial flagellum</keyword>
<accession>A0A2S0I6L2</accession>
<keyword evidence="8" id="KW-0969">Cilium</keyword>
<dbReference type="GO" id="GO:0071973">
    <property type="term" value="P:bacterial-type flagellum-dependent cell motility"/>
    <property type="evidence" value="ECO:0007669"/>
    <property type="project" value="TreeGrafter"/>
</dbReference>
<keyword evidence="3" id="KW-0175">Coiled coil</keyword>
<keyword evidence="9" id="KW-1185">Reference proteome</keyword>
<dbReference type="Pfam" id="PF07195">
    <property type="entry name" value="FliD_C"/>
    <property type="match status" value="1"/>
</dbReference>
<dbReference type="Pfam" id="PF02465">
    <property type="entry name" value="FliD_N"/>
    <property type="match status" value="1"/>
</dbReference>
<keyword evidence="8" id="KW-0966">Cell projection</keyword>
<evidence type="ECO:0000259" key="6">
    <source>
        <dbReference type="Pfam" id="PF02465"/>
    </source>
</evidence>
<dbReference type="PANTHER" id="PTHR30288:SF0">
    <property type="entry name" value="FLAGELLAR HOOK-ASSOCIATED PROTEIN 2"/>
    <property type="match status" value="1"/>
</dbReference>
<dbReference type="RefSeq" id="WP_105238517.1">
    <property type="nucleotide sequence ID" value="NZ_CP023270.1"/>
</dbReference>
<comment type="function">
    <text evidence="5">Required for morphogenesis and for the elongation of the flagellar filament by facilitating polymerization of the flagellin monomers at the tip of growing filament. Forms a capping structure, which prevents flagellin subunits (transported through the central channel of the flagellum) from leaking out without polymerization at the distal end.</text>
</comment>
<evidence type="ECO:0000256" key="1">
    <source>
        <dbReference type="ARBA" id="ARBA00009764"/>
    </source>
</evidence>
<dbReference type="InterPro" id="IPR040026">
    <property type="entry name" value="FliD"/>
</dbReference>
<dbReference type="InterPro" id="IPR010809">
    <property type="entry name" value="FliD_C"/>
</dbReference>